<dbReference type="GO" id="GO:0008320">
    <property type="term" value="F:protein transmembrane transporter activity"/>
    <property type="evidence" value="ECO:0007669"/>
    <property type="project" value="UniProtKB-UniRule"/>
</dbReference>
<reference evidence="10 11" key="1">
    <citation type="submission" date="2015-03" db="EMBL/GenBank/DDBJ databases">
        <authorList>
            <person name="Murphy D."/>
        </authorList>
    </citation>
    <scope>NUCLEOTIDE SEQUENCE [LARGE SCALE GENOMIC DNA]</scope>
    <source>
        <strain evidence="10 11">OL-4</strain>
    </source>
</reference>
<dbReference type="GO" id="GO:0005886">
    <property type="term" value="C:plasma membrane"/>
    <property type="evidence" value="ECO:0007669"/>
    <property type="project" value="UniProtKB-SubCell"/>
</dbReference>
<evidence type="ECO:0000256" key="7">
    <source>
        <dbReference type="ARBA" id="ARBA00023010"/>
    </source>
</evidence>
<gene>
    <name evidence="9" type="primary">secE</name>
    <name evidence="10" type="ORF">1112</name>
</gene>
<comment type="function">
    <text evidence="9">Essential subunit of the Sec protein translocation channel SecYEG. Clamps together the 2 halves of SecY. May contact the channel plug during translocation.</text>
</comment>
<dbReference type="STRING" id="690567.1112"/>
<dbReference type="NCBIfam" id="TIGR00964">
    <property type="entry name" value="secE_bact"/>
    <property type="match status" value="1"/>
</dbReference>
<keyword evidence="3 9" id="KW-1003">Cell membrane</keyword>
<name>A0A0E3W310_9FIRM</name>
<dbReference type="GO" id="GO:0006605">
    <property type="term" value="P:protein targeting"/>
    <property type="evidence" value="ECO:0007669"/>
    <property type="project" value="UniProtKB-UniRule"/>
</dbReference>
<keyword evidence="2 9" id="KW-0813">Transport</keyword>
<dbReference type="Proteomes" id="UP000045545">
    <property type="component" value="Unassembled WGS sequence"/>
</dbReference>
<evidence type="ECO:0000256" key="5">
    <source>
        <dbReference type="ARBA" id="ARBA00022927"/>
    </source>
</evidence>
<dbReference type="Pfam" id="PF00584">
    <property type="entry name" value="SecE"/>
    <property type="match status" value="1"/>
</dbReference>
<evidence type="ECO:0000256" key="3">
    <source>
        <dbReference type="ARBA" id="ARBA00022475"/>
    </source>
</evidence>
<comment type="similarity">
    <text evidence="9">Belongs to the SecE/SEC61-gamma family.</text>
</comment>
<keyword evidence="7 9" id="KW-0811">Translocation</keyword>
<dbReference type="InterPro" id="IPR038379">
    <property type="entry name" value="SecE_sf"/>
</dbReference>
<evidence type="ECO:0000256" key="2">
    <source>
        <dbReference type="ARBA" id="ARBA00022448"/>
    </source>
</evidence>
<evidence type="ECO:0000256" key="8">
    <source>
        <dbReference type="ARBA" id="ARBA00023136"/>
    </source>
</evidence>
<feature type="transmembrane region" description="Helical" evidence="9">
    <location>
        <begin position="43"/>
        <end position="64"/>
    </location>
</feature>
<evidence type="ECO:0000256" key="6">
    <source>
        <dbReference type="ARBA" id="ARBA00022989"/>
    </source>
</evidence>
<dbReference type="AlphaFoldDB" id="A0A0E3W310"/>
<dbReference type="Gene3D" id="1.20.5.1030">
    <property type="entry name" value="Preprotein translocase secy subunit"/>
    <property type="match status" value="1"/>
</dbReference>
<comment type="subcellular location">
    <subcellularLocation>
        <location evidence="9">Cell membrane</location>
        <topology evidence="9">Single-pass membrane protein</topology>
    </subcellularLocation>
    <subcellularLocation>
        <location evidence="1">Membrane</location>
    </subcellularLocation>
</comment>
<dbReference type="InterPro" id="IPR005807">
    <property type="entry name" value="SecE_bac"/>
</dbReference>
<dbReference type="PANTHER" id="PTHR33910">
    <property type="entry name" value="PROTEIN TRANSLOCASE SUBUNIT SECE"/>
    <property type="match status" value="1"/>
</dbReference>
<keyword evidence="4 9" id="KW-0812">Transmembrane</keyword>
<keyword evidence="5 9" id="KW-0653">Protein transport</keyword>
<sequence length="80" mass="9160">MAKNNTPAQQQNGMKLWLGNTREYFASVWSELKKVHWPDRRQLTAYTGVVLFTVALVALIIWLFDKGLSFLLTALMKAFA</sequence>
<comment type="subunit">
    <text evidence="9">Component of the Sec protein translocase complex. Heterotrimer consisting of SecY, SecE and SecG subunits. The heterotrimers can form oligomers, although 1 heterotrimer is thought to be able to translocate proteins. Interacts with the ribosome. Interacts with SecDF, and other proteins may be involved. Interacts with SecA.</text>
</comment>
<accession>A0A0E3W310</accession>
<dbReference type="GO" id="GO:0065002">
    <property type="term" value="P:intracellular protein transmembrane transport"/>
    <property type="evidence" value="ECO:0007669"/>
    <property type="project" value="UniProtKB-UniRule"/>
</dbReference>
<evidence type="ECO:0000313" key="10">
    <source>
        <dbReference type="EMBL" id="CFX37776.1"/>
    </source>
</evidence>
<evidence type="ECO:0000256" key="4">
    <source>
        <dbReference type="ARBA" id="ARBA00022692"/>
    </source>
</evidence>
<organism evidence="10 11">
    <name type="scientific">Syntrophomonas zehnderi OL-4</name>
    <dbReference type="NCBI Taxonomy" id="690567"/>
    <lineage>
        <taxon>Bacteria</taxon>
        <taxon>Bacillati</taxon>
        <taxon>Bacillota</taxon>
        <taxon>Clostridia</taxon>
        <taxon>Eubacteriales</taxon>
        <taxon>Syntrophomonadaceae</taxon>
        <taxon>Syntrophomonas</taxon>
    </lineage>
</organism>
<dbReference type="PANTHER" id="PTHR33910:SF1">
    <property type="entry name" value="PROTEIN TRANSLOCASE SUBUNIT SECE"/>
    <property type="match status" value="1"/>
</dbReference>
<protein>
    <recommendedName>
        <fullName evidence="9">Protein translocase subunit SecE</fullName>
    </recommendedName>
</protein>
<dbReference type="HAMAP" id="MF_00422">
    <property type="entry name" value="SecE"/>
    <property type="match status" value="1"/>
</dbReference>
<keyword evidence="6 9" id="KW-1133">Transmembrane helix</keyword>
<evidence type="ECO:0000256" key="9">
    <source>
        <dbReference type="HAMAP-Rule" id="MF_00422"/>
    </source>
</evidence>
<dbReference type="GO" id="GO:0009306">
    <property type="term" value="P:protein secretion"/>
    <property type="evidence" value="ECO:0007669"/>
    <property type="project" value="UniProtKB-UniRule"/>
</dbReference>
<keyword evidence="8 9" id="KW-0472">Membrane</keyword>
<proteinExistence type="inferred from homology"/>
<dbReference type="InterPro" id="IPR001901">
    <property type="entry name" value="Translocase_SecE/Sec61-g"/>
</dbReference>
<dbReference type="EMBL" id="CGIH01000018">
    <property type="protein sequence ID" value="CFX37776.1"/>
    <property type="molecule type" value="Genomic_DNA"/>
</dbReference>
<evidence type="ECO:0000256" key="1">
    <source>
        <dbReference type="ARBA" id="ARBA00004370"/>
    </source>
</evidence>
<dbReference type="GO" id="GO:0043952">
    <property type="term" value="P:protein transport by the Sec complex"/>
    <property type="evidence" value="ECO:0007669"/>
    <property type="project" value="UniProtKB-UniRule"/>
</dbReference>
<keyword evidence="11" id="KW-1185">Reference proteome</keyword>
<evidence type="ECO:0000313" key="11">
    <source>
        <dbReference type="Proteomes" id="UP000045545"/>
    </source>
</evidence>